<dbReference type="Pfam" id="PF01847">
    <property type="entry name" value="VHL"/>
    <property type="match status" value="1"/>
</dbReference>
<dbReference type="AlphaFoldDB" id="A0A2H1WSN2"/>
<dbReference type="InterPro" id="IPR037140">
    <property type="entry name" value="VHL_beta_dom_sf"/>
</dbReference>
<dbReference type="SUPFAM" id="SSF49468">
    <property type="entry name" value="VHL"/>
    <property type="match status" value="1"/>
</dbReference>
<name>A0A2H1WSN2_SPOFR</name>
<dbReference type="FunFam" id="2.60.40.780:FF:000001">
    <property type="entry name" value="von Hippel-Lindau disease tumor suppressor"/>
    <property type="match status" value="1"/>
</dbReference>
<dbReference type="CDD" id="cd05468">
    <property type="entry name" value="pVHL"/>
    <property type="match status" value="1"/>
</dbReference>
<dbReference type="InterPro" id="IPR036208">
    <property type="entry name" value="VHL_sf"/>
</dbReference>
<dbReference type="EMBL" id="ODYU01010764">
    <property type="protein sequence ID" value="SOQ56075.1"/>
    <property type="molecule type" value="Genomic_DNA"/>
</dbReference>
<feature type="domain" description="von Hippel-Lindau disease tumour suppressor beta" evidence="2">
    <location>
        <begin position="130"/>
        <end position="207"/>
    </location>
</feature>
<dbReference type="Gene3D" id="2.60.40.780">
    <property type="entry name" value="von Hippel-Lindau disease tumour suppressor, beta domain"/>
    <property type="match status" value="1"/>
</dbReference>
<protein>
    <submittedName>
        <fullName evidence="3">SFRICE_016788</fullName>
    </submittedName>
</protein>
<dbReference type="InterPro" id="IPR022772">
    <property type="entry name" value="VHL_tumour_suppress_b/a_dom"/>
</dbReference>
<dbReference type="InterPro" id="IPR024053">
    <property type="entry name" value="VHL_beta_dom"/>
</dbReference>
<gene>
    <name evidence="3" type="ORF">SFRICE_016788</name>
</gene>
<reference evidence="3" key="1">
    <citation type="submission" date="2016-07" db="EMBL/GenBank/DDBJ databases">
        <authorList>
            <person name="Bretaudeau A."/>
        </authorList>
    </citation>
    <scope>NUCLEOTIDE SEQUENCE</scope>
    <source>
        <strain evidence="3">Rice</strain>
        <tissue evidence="3">Whole body</tissue>
    </source>
</reference>
<organism evidence="3">
    <name type="scientific">Spodoptera frugiperda</name>
    <name type="common">Fall armyworm</name>
    <dbReference type="NCBI Taxonomy" id="7108"/>
    <lineage>
        <taxon>Eukaryota</taxon>
        <taxon>Metazoa</taxon>
        <taxon>Ecdysozoa</taxon>
        <taxon>Arthropoda</taxon>
        <taxon>Hexapoda</taxon>
        <taxon>Insecta</taxon>
        <taxon>Pterygota</taxon>
        <taxon>Neoptera</taxon>
        <taxon>Endopterygota</taxon>
        <taxon>Lepidoptera</taxon>
        <taxon>Glossata</taxon>
        <taxon>Ditrysia</taxon>
        <taxon>Noctuoidea</taxon>
        <taxon>Noctuidae</taxon>
        <taxon>Amphipyrinae</taxon>
        <taxon>Spodoptera</taxon>
    </lineage>
</organism>
<sequence>MSYTQEAYMRVDNHPMTSPALGEARGSVRLLLTKNHPVPTPARRAGAPVNPLGSPQLRIRHQPYWGNYKSSNEQRLATTSQCTAGCNTTSPFVVRTLLLFVSKYIGGDNITMSFEEFIYDVNEKGENVLVKSLNSDTPVTVRFTNQTSRPVNVWWRNFEGRQVFYGRIEPGASLDQGTFLTHPWQFTDACTEQYYGINNRRVFRPSPDLADQTANVNITALQCTCAW</sequence>
<evidence type="ECO:0000259" key="2">
    <source>
        <dbReference type="Pfam" id="PF01847"/>
    </source>
</evidence>
<proteinExistence type="inferred from homology"/>
<dbReference type="OrthoDB" id="413400at2759"/>
<comment type="similarity">
    <text evidence="1">Belongs to the VHL family.</text>
</comment>
<evidence type="ECO:0000256" key="1">
    <source>
        <dbReference type="ARBA" id="ARBA00010057"/>
    </source>
</evidence>
<accession>A0A2H1WSN2</accession>
<evidence type="ECO:0000313" key="3">
    <source>
        <dbReference type="EMBL" id="SOQ56075.1"/>
    </source>
</evidence>